<organism evidence="1 2">
    <name type="scientific">Delftia deserti</name>
    <dbReference type="NCBI Taxonomy" id="1651218"/>
    <lineage>
        <taxon>Bacteria</taxon>
        <taxon>Pseudomonadati</taxon>
        <taxon>Pseudomonadota</taxon>
        <taxon>Betaproteobacteria</taxon>
        <taxon>Burkholderiales</taxon>
        <taxon>Comamonadaceae</taxon>
        <taxon>Delftia</taxon>
    </lineage>
</organism>
<dbReference type="RefSeq" id="WP_380106684.1">
    <property type="nucleotide sequence ID" value="NZ_JBHSIH010000001.1"/>
</dbReference>
<gene>
    <name evidence="1" type="ORF">ACFSPV_32750</name>
</gene>
<dbReference type="EMBL" id="JBHUIG010000055">
    <property type="protein sequence ID" value="MFD2323463.1"/>
    <property type="molecule type" value="Genomic_DNA"/>
</dbReference>
<keyword evidence="2" id="KW-1185">Reference proteome</keyword>
<evidence type="ECO:0000313" key="1">
    <source>
        <dbReference type="EMBL" id="MFD2323463.1"/>
    </source>
</evidence>
<protein>
    <submittedName>
        <fullName evidence="1">Uncharacterized protein</fullName>
    </submittedName>
</protein>
<comment type="caution">
    <text evidence="1">The sequence shown here is derived from an EMBL/GenBank/DDBJ whole genome shotgun (WGS) entry which is preliminary data.</text>
</comment>
<name>A0ABW5EZU1_9BURK</name>
<sequence length="102" mass="10825">MGAQGRDVGQNLGLAFRHQDEGARKMLLMELLGFFAQKGFERGECLAAQAQRVAAVTRGQFAQLETPGSVFALEGFAGRLELDPDRAIPCEGDGELAAIACG</sequence>
<accession>A0ABW5EZU1</accession>
<proteinExistence type="predicted"/>
<evidence type="ECO:0000313" key="2">
    <source>
        <dbReference type="Proteomes" id="UP001597287"/>
    </source>
</evidence>
<dbReference type="Proteomes" id="UP001597287">
    <property type="component" value="Unassembled WGS sequence"/>
</dbReference>
<reference evidence="2" key="1">
    <citation type="journal article" date="2019" name="Int. J. Syst. Evol. Microbiol.">
        <title>The Global Catalogue of Microorganisms (GCM) 10K type strain sequencing project: providing services to taxonomists for standard genome sequencing and annotation.</title>
        <authorList>
            <consortium name="The Broad Institute Genomics Platform"/>
            <consortium name="The Broad Institute Genome Sequencing Center for Infectious Disease"/>
            <person name="Wu L."/>
            <person name="Ma J."/>
        </authorList>
    </citation>
    <scope>NUCLEOTIDE SEQUENCE [LARGE SCALE GENOMIC DNA]</scope>
    <source>
        <strain evidence="2">CCUG 62793</strain>
    </source>
</reference>